<dbReference type="AlphaFoldDB" id="A0A0C2JPS6"/>
<organism evidence="1 2">
    <name type="scientific">Thelohanellus kitauei</name>
    <name type="common">Myxosporean</name>
    <dbReference type="NCBI Taxonomy" id="669202"/>
    <lineage>
        <taxon>Eukaryota</taxon>
        <taxon>Metazoa</taxon>
        <taxon>Cnidaria</taxon>
        <taxon>Myxozoa</taxon>
        <taxon>Myxosporea</taxon>
        <taxon>Bivalvulida</taxon>
        <taxon>Platysporina</taxon>
        <taxon>Myxobolidae</taxon>
        <taxon>Thelohanellus</taxon>
    </lineage>
</organism>
<dbReference type="Proteomes" id="UP000031668">
    <property type="component" value="Unassembled WGS sequence"/>
</dbReference>
<sequence length="168" mass="19286">MLSRLPTGHDRQLDEKESKADKGIICNIQAIEESLNLRTSTRIRQETMSDPDLKEIREYIINGWPDRVISRLRPFQQMQNNLSIENGLVLYGDRIVIPESLRKCIMQILHYGHFGVSQMKQMAGRRFIGQGSPMIFKLVKSMQFVCIAFNSVAKTGDTSLDFTHRSVD</sequence>
<evidence type="ECO:0000313" key="1">
    <source>
        <dbReference type="EMBL" id="KII71373.1"/>
    </source>
</evidence>
<protein>
    <recommendedName>
        <fullName evidence="3">Integrase zinc-binding domain-containing protein</fullName>
    </recommendedName>
</protein>
<reference evidence="1 2" key="1">
    <citation type="journal article" date="2014" name="Genome Biol. Evol.">
        <title>The genome of the myxosporean Thelohanellus kitauei shows adaptations to nutrient acquisition within its fish host.</title>
        <authorList>
            <person name="Yang Y."/>
            <person name="Xiong J."/>
            <person name="Zhou Z."/>
            <person name="Huo F."/>
            <person name="Miao W."/>
            <person name="Ran C."/>
            <person name="Liu Y."/>
            <person name="Zhang J."/>
            <person name="Feng J."/>
            <person name="Wang M."/>
            <person name="Wang M."/>
            <person name="Wang L."/>
            <person name="Yao B."/>
        </authorList>
    </citation>
    <scope>NUCLEOTIDE SEQUENCE [LARGE SCALE GENOMIC DNA]</scope>
    <source>
        <strain evidence="1">Wuqing</strain>
    </source>
</reference>
<dbReference type="EMBL" id="JWZT01001781">
    <property type="protein sequence ID" value="KII71373.1"/>
    <property type="molecule type" value="Genomic_DNA"/>
</dbReference>
<dbReference type="Gene3D" id="1.10.340.70">
    <property type="match status" value="1"/>
</dbReference>
<dbReference type="OrthoDB" id="5984281at2759"/>
<gene>
    <name evidence="1" type="ORF">RF11_14611</name>
</gene>
<keyword evidence="2" id="KW-1185">Reference proteome</keyword>
<name>A0A0C2JPS6_THEKT</name>
<comment type="caution">
    <text evidence="1">The sequence shown here is derived from an EMBL/GenBank/DDBJ whole genome shotgun (WGS) entry which is preliminary data.</text>
</comment>
<evidence type="ECO:0000313" key="2">
    <source>
        <dbReference type="Proteomes" id="UP000031668"/>
    </source>
</evidence>
<accession>A0A0C2JPS6</accession>
<dbReference type="InterPro" id="IPR050951">
    <property type="entry name" value="Retrovirus_Pol_polyprotein"/>
</dbReference>
<dbReference type="PANTHER" id="PTHR37984:SF5">
    <property type="entry name" value="PROTEIN NYNRIN-LIKE"/>
    <property type="match status" value="1"/>
</dbReference>
<evidence type="ECO:0008006" key="3">
    <source>
        <dbReference type="Google" id="ProtNLM"/>
    </source>
</evidence>
<dbReference type="PANTHER" id="PTHR37984">
    <property type="entry name" value="PROTEIN CBG26694"/>
    <property type="match status" value="1"/>
</dbReference>
<proteinExistence type="predicted"/>